<dbReference type="Gene3D" id="2.130.10.10">
    <property type="entry name" value="YVTN repeat-like/Quinoprotein amine dehydrogenase"/>
    <property type="match status" value="1"/>
</dbReference>
<name>A0A173LHC6_9ACTN</name>
<dbReference type="Proteomes" id="UP000186104">
    <property type="component" value="Chromosome"/>
</dbReference>
<dbReference type="SUPFAM" id="SSF50956">
    <property type="entry name" value="Thermostable phytase (3-phytase)"/>
    <property type="match status" value="1"/>
</dbReference>
<feature type="chain" id="PRO_5008008667" description="LTD domain-containing protein" evidence="1">
    <location>
        <begin position="31"/>
        <end position="489"/>
    </location>
</feature>
<dbReference type="InterPro" id="IPR036415">
    <property type="entry name" value="Lamin_tail_dom_sf"/>
</dbReference>
<feature type="domain" description="LTD" evidence="2">
    <location>
        <begin position="18"/>
        <end position="138"/>
    </location>
</feature>
<evidence type="ECO:0000313" key="4">
    <source>
        <dbReference type="Proteomes" id="UP000186104"/>
    </source>
</evidence>
<dbReference type="Pfam" id="PF00932">
    <property type="entry name" value="LTD"/>
    <property type="match status" value="1"/>
</dbReference>
<evidence type="ECO:0000256" key="1">
    <source>
        <dbReference type="SAM" id="SignalP"/>
    </source>
</evidence>
<dbReference type="EMBL" id="CP015961">
    <property type="protein sequence ID" value="ANI90938.1"/>
    <property type="molecule type" value="Genomic_DNA"/>
</dbReference>
<accession>A0A173LHC6</accession>
<dbReference type="InterPro" id="IPR001322">
    <property type="entry name" value="Lamin_tail_dom"/>
</dbReference>
<protein>
    <recommendedName>
        <fullName evidence="2">LTD domain-containing protein</fullName>
    </recommendedName>
</protein>
<gene>
    <name evidence="3" type="ORF">BJL86_0127</name>
</gene>
<reference evidence="3 4" key="1">
    <citation type="submission" date="2016-06" db="EMBL/GenBank/DDBJ databases">
        <title>Complete genome sequence of a saline-alkali tolerant type strain Dietzia timorensis ID05-A0528T.</title>
        <authorList>
            <person name="Wu X."/>
        </authorList>
    </citation>
    <scope>NUCLEOTIDE SEQUENCE [LARGE SCALE GENOMIC DNA]</scope>
    <source>
        <strain evidence="3 4">ID05-A0528</strain>
    </source>
</reference>
<evidence type="ECO:0000259" key="2">
    <source>
        <dbReference type="PROSITE" id="PS51841"/>
    </source>
</evidence>
<dbReference type="SUPFAM" id="SSF74853">
    <property type="entry name" value="Lamin A/C globular tail domain"/>
    <property type="match status" value="1"/>
</dbReference>
<dbReference type="KEGG" id="dtm:BJL86_0127"/>
<dbReference type="OrthoDB" id="5380360at2"/>
<proteinExistence type="predicted"/>
<dbReference type="Gene3D" id="2.60.40.1260">
    <property type="entry name" value="Lamin Tail domain"/>
    <property type="match status" value="1"/>
</dbReference>
<dbReference type="Pfam" id="PF13449">
    <property type="entry name" value="Phytase-like"/>
    <property type="match status" value="1"/>
</dbReference>
<sequence length="489" mass="51064">MNKRLLTSGMLTAALAATSMVAAAPAIAQADDPKGVVINEVESNADPVGDWVELANRDSEESVDISGWSILDDDDSHDPIVFPEGTTIESGGYTSIYTAETPDGFGLGGNDSVRLFDADGEIVDETSWEGHAATTWGRIPDMTGDFAVTGAPTKDGINTAEGEEDDTETKPFPGGEFKIKDQDLGGDFADEDMSGVDFDDEGNAYVVNNGTGTLYVLTYDAEADAYSVKQTFELNYPDGAGTLDAEGVTVNPDGSIYVATERNNDDSSVSRPSLLHFELTENEEGTLDATEEVSLKEFVGEIGANAGLEAVEYVPEIEGYAVGVEATGDVLFVTIADGKATLVDTYESPFEGVMALDYSDGVLRALCDEVCQGRSVELTFDGEKFVSDGTIFDRPAGLDNFANEGFASFTDETGTRYLWADDGVADGVSLRSAFVPANPAGSIPDPLGSLGGDGSTENALPALGSLAIGGVAAGIALAVSNGAIQLPQI</sequence>
<dbReference type="AlphaFoldDB" id="A0A173LHC6"/>
<feature type="signal peptide" evidence="1">
    <location>
        <begin position="1"/>
        <end position="30"/>
    </location>
</feature>
<dbReference type="InterPro" id="IPR027372">
    <property type="entry name" value="Phytase-like_dom"/>
</dbReference>
<dbReference type="InterPro" id="IPR015943">
    <property type="entry name" value="WD40/YVTN_repeat-like_dom_sf"/>
</dbReference>
<keyword evidence="1" id="KW-0732">Signal</keyword>
<evidence type="ECO:0000313" key="3">
    <source>
        <dbReference type="EMBL" id="ANI90938.1"/>
    </source>
</evidence>
<organism evidence="3 4">
    <name type="scientific">Dietzia timorensis</name>
    <dbReference type="NCBI Taxonomy" id="499555"/>
    <lineage>
        <taxon>Bacteria</taxon>
        <taxon>Bacillati</taxon>
        <taxon>Actinomycetota</taxon>
        <taxon>Actinomycetes</taxon>
        <taxon>Mycobacteriales</taxon>
        <taxon>Dietziaceae</taxon>
        <taxon>Dietzia</taxon>
    </lineage>
</organism>
<keyword evidence="4" id="KW-1185">Reference proteome</keyword>
<dbReference type="PROSITE" id="PS51841">
    <property type="entry name" value="LTD"/>
    <property type="match status" value="1"/>
</dbReference>
<dbReference type="STRING" id="499555.BJL86_0127"/>
<dbReference type="RefSeq" id="WP_067473617.1">
    <property type="nucleotide sequence ID" value="NZ_CP015961.1"/>
</dbReference>